<feature type="binding site" evidence="2">
    <location>
        <position position="33"/>
    </location>
    <ligand>
        <name>Mn(2+)</name>
        <dbReference type="ChEBI" id="CHEBI:29035"/>
        <label>1</label>
    </ligand>
</feature>
<keyword evidence="3" id="KW-0106">Calcium</keyword>
<protein>
    <submittedName>
        <fullName evidence="4">Manganese containing catalase</fullName>
    </submittedName>
</protein>
<dbReference type="SUPFAM" id="SSF47240">
    <property type="entry name" value="Ferritin-like"/>
    <property type="match status" value="1"/>
</dbReference>
<feature type="binding site" evidence="2">
    <location>
        <position position="30"/>
    </location>
    <ligand>
        <name>Mn(2+)</name>
        <dbReference type="ChEBI" id="CHEBI:29035"/>
        <label>1</label>
    </ligand>
</feature>
<dbReference type="InterPro" id="IPR007760">
    <property type="entry name" value="Mn_catalase"/>
</dbReference>
<dbReference type="EMBL" id="MIHH01000010">
    <property type="protein sequence ID" value="OIQ08552.1"/>
    <property type="molecule type" value="Genomic_DNA"/>
</dbReference>
<dbReference type="GO" id="GO:0046872">
    <property type="term" value="F:metal ion binding"/>
    <property type="evidence" value="ECO:0007669"/>
    <property type="project" value="UniProtKB-KW"/>
</dbReference>
<keyword evidence="2" id="KW-0464">Manganese</keyword>
<dbReference type="InterPro" id="IPR012347">
    <property type="entry name" value="Ferritin-like"/>
</dbReference>
<evidence type="ECO:0000313" key="5">
    <source>
        <dbReference type="Proteomes" id="UP000182743"/>
    </source>
</evidence>
<dbReference type="Gene3D" id="1.20.1260.10">
    <property type="match status" value="2"/>
</dbReference>
<comment type="cofactor">
    <cofactor evidence="2">
        <name>Mn(2+)</name>
        <dbReference type="ChEBI" id="CHEBI:29035"/>
    </cofactor>
    <text evidence="2">Binds 2 manganese ions per subunit.</text>
</comment>
<gene>
    <name evidence="4" type="ORF">MOOR_19030</name>
</gene>
<proteinExistence type="inferred from homology"/>
<dbReference type="InterPro" id="IPR009078">
    <property type="entry name" value="Ferritin-like_SF"/>
</dbReference>
<accession>A0A1J5JSX1</accession>
<evidence type="ECO:0000256" key="1">
    <source>
        <dbReference type="ARBA" id="ARBA00007644"/>
    </source>
</evidence>
<comment type="similarity">
    <text evidence="1">Belongs to the manganese catalase family.</text>
</comment>
<dbReference type="AlphaFoldDB" id="A0A1J5JSX1"/>
<dbReference type="Pfam" id="PF05067">
    <property type="entry name" value="Mn_catalase"/>
    <property type="match status" value="1"/>
</dbReference>
<feature type="binding site" evidence="3">
    <location>
        <position position="25"/>
    </location>
    <ligand>
        <name>Ca(2+)</name>
        <dbReference type="ChEBI" id="CHEBI:29108"/>
    </ligand>
</feature>
<organism evidence="4 5">
    <name type="scientific">Neomoorella thermoacetica</name>
    <name type="common">Clostridium thermoaceticum</name>
    <dbReference type="NCBI Taxonomy" id="1525"/>
    <lineage>
        <taxon>Bacteria</taxon>
        <taxon>Bacillati</taxon>
        <taxon>Bacillota</taxon>
        <taxon>Clostridia</taxon>
        <taxon>Neomoorellales</taxon>
        <taxon>Neomoorellaceae</taxon>
        <taxon>Neomoorella</taxon>
    </lineage>
</organism>
<dbReference type="Proteomes" id="UP000182743">
    <property type="component" value="Unassembled WGS sequence"/>
</dbReference>
<evidence type="ECO:0000313" key="4">
    <source>
        <dbReference type="EMBL" id="OIQ08552.1"/>
    </source>
</evidence>
<comment type="caution">
    <text evidence="4">The sequence shown here is derived from an EMBL/GenBank/DDBJ whole genome shotgun (WGS) entry which is preliminary data.</text>
</comment>
<sequence>MAASLRYLTQRYTMPIPQAKGVITDIGTEELAHMEIVATLVYNLIKDASIEEIKRAGLIQLSDDPDVSDTLKFLREREVVHFQRFGETLNLVHEHLKRKKYY</sequence>
<comment type="cofactor">
    <cofactor evidence="3">
        <name>Ca(2+)</name>
        <dbReference type="ChEBI" id="CHEBI:29108"/>
    </cofactor>
    <text evidence="3">Binds 1 Ca(2+) ion per subunit.</text>
</comment>
<evidence type="ECO:0000256" key="2">
    <source>
        <dbReference type="PIRSR" id="PIRSR607760-1"/>
    </source>
</evidence>
<name>A0A1J5JSX1_NEOTH</name>
<keyword evidence="2" id="KW-0479">Metal-binding</keyword>
<evidence type="ECO:0000256" key="3">
    <source>
        <dbReference type="PIRSR" id="PIRSR607760-2"/>
    </source>
</evidence>
<reference evidence="4 5" key="1">
    <citation type="submission" date="2016-08" db="EMBL/GenBank/DDBJ databases">
        <title>Genome-based comparison of Moorella thermoacetic strains.</title>
        <authorList>
            <person name="Poehlein A."/>
            <person name="Bengelsdorf F.R."/>
            <person name="Esser C."/>
            <person name="Duerre P."/>
            <person name="Daniel R."/>
        </authorList>
    </citation>
    <scope>NUCLEOTIDE SEQUENCE [LARGE SCALE GENOMIC DNA]</scope>
    <source>
        <strain evidence="4 5">DSM 11768</strain>
    </source>
</reference>